<dbReference type="EMBL" id="OV725081">
    <property type="protein sequence ID" value="CAH1401566.1"/>
    <property type="molecule type" value="Genomic_DNA"/>
</dbReference>
<evidence type="ECO:0000313" key="2">
    <source>
        <dbReference type="Proteomes" id="UP001152798"/>
    </source>
</evidence>
<protein>
    <submittedName>
        <fullName evidence="1">Uncharacterized protein</fullName>
    </submittedName>
</protein>
<evidence type="ECO:0000313" key="1">
    <source>
        <dbReference type="EMBL" id="CAH1401566.1"/>
    </source>
</evidence>
<proteinExistence type="predicted"/>
<keyword evidence="2" id="KW-1185">Reference proteome</keyword>
<name>A0A9P0HGG7_NEZVI</name>
<dbReference type="Proteomes" id="UP001152798">
    <property type="component" value="Chromosome 5"/>
</dbReference>
<gene>
    <name evidence="1" type="ORF">NEZAVI_LOCUS10561</name>
</gene>
<organism evidence="1 2">
    <name type="scientific">Nezara viridula</name>
    <name type="common">Southern green stink bug</name>
    <name type="synonym">Cimex viridulus</name>
    <dbReference type="NCBI Taxonomy" id="85310"/>
    <lineage>
        <taxon>Eukaryota</taxon>
        <taxon>Metazoa</taxon>
        <taxon>Ecdysozoa</taxon>
        <taxon>Arthropoda</taxon>
        <taxon>Hexapoda</taxon>
        <taxon>Insecta</taxon>
        <taxon>Pterygota</taxon>
        <taxon>Neoptera</taxon>
        <taxon>Paraneoptera</taxon>
        <taxon>Hemiptera</taxon>
        <taxon>Heteroptera</taxon>
        <taxon>Panheteroptera</taxon>
        <taxon>Pentatomomorpha</taxon>
        <taxon>Pentatomoidea</taxon>
        <taxon>Pentatomidae</taxon>
        <taxon>Pentatominae</taxon>
        <taxon>Nezara</taxon>
    </lineage>
</organism>
<reference evidence="1" key="1">
    <citation type="submission" date="2022-01" db="EMBL/GenBank/DDBJ databases">
        <authorList>
            <person name="King R."/>
        </authorList>
    </citation>
    <scope>NUCLEOTIDE SEQUENCE</scope>
</reference>
<accession>A0A9P0HGG7</accession>
<dbReference type="AlphaFoldDB" id="A0A9P0HGG7"/>
<sequence length="104" mass="11516">MNLYHPFPLFPLQCYSLSGCSPVVHERASATARPGSTRVVAATREAPSWRCERALKKPGLAKDGTWQGFVLVKRVEILGGGETEESRRGRCAVFGRKINSREVE</sequence>